<dbReference type="Pfam" id="PF01797">
    <property type="entry name" value="Y1_Tnp"/>
    <property type="match status" value="1"/>
</dbReference>
<dbReference type="PANTHER" id="PTHR34322:SF2">
    <property type="entry name" value="TRANSPOSASE IS200-LIKE DOMAIN-CONTAINING PROTEIN"/>
    <property type="match status" value="1"/>
</dbReference>
<reference evidence="2" key="1">
    <citation type="submission" date="2008-06" db="EMBL/GenBank/DDBJ databases">
        <title>Complete sequence of chromosome of Prosthecochloris aestuarii DSM 271.</title>
        <authorList>
            <consortium name="US DOE Joint Genome Institute"/>
            <person name="Lucas S."/>
            <person name="Copeland A."/>
            <person name="Lapidus A."/>
            <person name="Glavina del Rio T."/>
            <person name="Dalin E."/>
            <person name="Tice H."/>
            <person name="Bruce D."/>
            <person name="Goodwin L."/>
            <person name="Pitluck S."/>
            <person name="Schmutz J."/>
            <person name="Larimer F."/>
            <person name="Land M."/>
            <person name="Hauser L."/>
            <person name="Kyrpides N."/>
            <person name="Anderson I."/>
            <person name="Liu Z."/>
            <person name="Li T."/>
            <person name="Zhao F."/>
            <person name="Overmann J."/>
            <person name="Bryant D.A."/>
            <person name="Richardson P."/>
        </authorList>
    </citation>
    <scope>NUCLEOTIDE SEQUENCE [LARGE SCALE GENOMIC DNA]</scope>
    <source>
        <strain evidence="2">DSM 271</strain>
    </source>
</reference>
<accession>B4S8M0</accession>
<evidence type="ECO:0000313" key="2">
    <source>
        <dbReference type="EMBL" id="ACF46407.1"/>
    </source>
</evidence>
<name>B4S8M0_PROA2</name>
<evidence type="ECO:0000259" key="1">
    <source>
        <dbReference type="SMART" id="SM01321"/>
    </source>
</evidence>
<evidence type="ECO:0000313" key="3">
    <source>
        <dbReference type="Proteomes" id="UP000002725"/>
    </source>
</evidence>
<gene>
    <name evidence="2" type="ordered locus">Paes_1386</name>
</gene>
<dbReference type="PANTHER" id="PTHR34322">
    <property type="entry name" value="TRANSPOSASE, Y1_TNP DOMAIN-CONTAINING"/>
    <property type="match status" value="1"/>
</dbReference>
<dbReference type="EMBL" id="CP001108">
    <property type="protein sequence ID" value="ACF46407.1"/>
    <property type="molecule type" value="Genomic_DNA"/>
</dbReference>
<dbReference type="GO" id="GO:0003677">
    <property type="term" value="F:DNA binding"/>
    <property type="evidence" value="ECO:0007669"/>
    <property type="project" value="InterPro"/>
</dbReference>
<dbReference type="RefSeq" id="WP_012505941.1">
    <property type="nucleotide sequence ID" value="NC_011059.1"/>
</dbReference>
<dbReference type="Gene3D" id="3.30.70.1290">
    <property type="entry name" value="Transposase IS200-like"/>
    <property type="match status" value="1"/>
</dbReference>
<dbReference type="GO" id="GO:0006313">
    <property type="term" value="P:DNA transposition"/>
    <property type="evidence" value="ECO:0007669"/>
    <property type="project" value="InterPro"/>
</dbReference>
<feature type="domain" description="Transposase IS200-like" evidence="1">
    <location>
        <begin position="9"/>
        <end position="123"/>
    </location>
</feature>
<dbReference type="eggNOG" id="COG1943">
    <property type="taxonomic scope" value="Bacteria"/>
</dbReference>
<organism evidence="2 3">
    <name type="scientific">Prosthecochloris aestuarii (strain DSM 271 / SK 413)</name>
    <dbReference type="NCBI Taxonomy" id="290512"/>
    <lineage>
        <taxon>Bacteria</taxon>
        <taxon>Pseudomonadati</taxon>
        <taxon>Chlorobiota</taxon>
        <taxon>Chlorobiia</taxon>
        <taxon>Chlorobiales</taxon>
        <taxon>Chlorobiaceae</taxon>
        <taxon>Prosthecochloris</taxon>
    </lineage>
</organism>
<dbReference type="InterPro" id="IPR002686">
    <property type="entry name" value="Transposase_17"/>
</dbReference>
<dbReference type="KEGG" id="paa:Paes_1386"/>
<protein>
    <recommendedName>
        <fullName evidence="1">Transposase IS200-like domain-containing protein</fullName>
    </recommendedName>
</protein>
<dbReference type="SMART" id="SM01321">
    <property type="entry name" value="Y1_Tnp"/>
    <property type="match status" value="1"/>
</dbReference>
<dbReference type="GO" id="GO:0004803">
    <property type="term" value="F:transposase activity"/>
    <property type="evidence" value="ECO:0007669"/>
    <property type="project" value="InterPro"/>
</dbReference>
<dbReference type="SUPFAM" id="SSF143422">
    <property type="entry name" value="Transposase IS200-like"/>
    <property type="match status" value="1"/>
</dbReference>
<dbReference type="HOGENOM" id="CLU_068226_0_1_10"/>
<dbReference type="Proteomes" id="UP000002725">
    <property type="component" value="Chromosome"/>
</dbReference>
<dbReference type="InterPro" id="IPR036515">
    <property type="entry name" value="Transposase_17_sf"/>
</dbReference>
<sequence length="325" mass="36299">MPRGSRLDAPGTLHHVMVRGINGNNIVTDDEDRSYFISRLSTVSVATGTSIYAWALMSNHIHLLLKSGEIGLATFMRKLLTGYAIYYNRRHTRQGYVFQNRYKSIVCEEERYFLKLVSYIHLNPLRAGLVESLDELDLYPWSGHAVVMKNIRQEWQDRAAVLRYFGDEDSACRHEYRTFVSSESGLGRQPELTGGGLIRSNGGWSEVKSLRRRGEKAFSDERILGSSDFVRELLTDVEGGSAGQLPVMPLDEEAKERLEQACANAGISVEVLQSGSRVKGCSALRKELAVEFVRVLGLSYAATARLLGVSSSAVKQIFLREGLCK</sequence>
<keyword evidence="3" id="KW-1185">Reference proteome</keyword>
<proteinExistence type="predicted"/>
<dbReference type="AlphaFoldDB" id="B4S8M0"/>